<proteinExistence type="predicted"/>
<reference evidence="3" key="1">
    <citation type="submission" date="2014-07" db="EMBL/GenBank/DDBJ databases">
        <authorList>
            <person name="Martin A.A"/>
            <person name="De Silva N."/>
        </authorList>
    </citation>
    <scope>NUCLEOTIDE SEQUENCE</scope>
</reference>
<evidence type="ECO:0000256" key="2">
    <source>
        <dbReference type="SAM" id="SignalP"/>
    </source>
</evidence>
<evidence type="ECO:0000256" key="1">
    <source>
        <dbReference type="SAM" id="Phobius"/>
    </source>
</evidence>
<keyword evidence="3" id="KW-1185">Reference proteome</keyword>
<reference evidence="4" key="2">
    <citation type="submission" date="2015-08" db="UniProtKB">
        <authorList>
            <consortium name="WormBaseParasite"/>
        </authorList>
    </citation>
    <scope>IDENTIFICATION</scope>
</reference>
<feature type="signal peptide" evidence="2">
    <location>
        <begin position="1"/>
        <end position="17"/>
    </location>
</feature>
<keyword evidence="1" id="KW-0812">Transmembrane</keyword>
<evidence type="ECO:0000313" key="3">
    <source>
        <dbReference type="Proteomes" id="UP000035680"/>
    </source>
</evidence>
<keyword evidence="2" id="KW-0732">Signal</keyword>
<evidence type="ECO:0000313" key="4">
    <source>
        <dbReference type="WBParaSite" id="SVE_0572300.1"/>
    </source>
</evidence>
<name>A0A0K0FA70_STRVS</name>
<keyword evidence="1" id="KW-1133">Transmembrane helix</keyword>
<feature type="transmembrane region" description="Helical" evidence="1">
    <location>
        <begin position="323"/>
        <end position="343"/>
    </location>
</feature>
<dbReference type="Proteomes" id="UP000035680">
    <property type="component" value="Unassembled WGS sequence"/>
</dbReference>
<dbReference type="WBParaSite" id="SVE_0572300.1">
    <property type="protein sequence ID" value="SVE_0572300.1"/>
    <property type="gene ID" value="SVE_0572300"/>
</dbReference>
<sequence length="430" mass="51163">MHKLSLCLFYILILSKGQSSYQQNIRDECKLQNAQRYNSFFKNQQIHILANDCSFINYDQMFNYTSKNNICENSSSVFLMSQELLEKDIKTKLIYIIYKNISSERFDSIKVYEEESNVYYVPKKPITEAKDILIIEKINCRIDDIIINYLNSNYNKMKNALFLRLTTDFYEQEKIVFNLYIALPDERKNINIEKYILTSYIKNSHLTNSVNEVCTNKSAFHFYEIKPTIKISNYFGTQNNMNQLLIYNNYIVTVEKIPRLNGHYYQEKVIKLKYYKDGMKPVTICLDEKIIKKPIYISFYNGYTQKNEPHDENNTYTSIRNKIIYIVMIVIIILIIILSCRNIKKEYNAILNMDREIQKKIFGKKKGKKLNEILNEKLQQQHFNNDDGIKPIIPYVKFDKRFNEIKKIPKKRVTGMEIKTLTKNIEYISS</sequence>
<feature type="chain" id="PRO_5005329389" evidence="2">
    <location>
        <begin position="18"/>
        <end position="430"/>
    </location>
</feature>
<accession>A0A0K0FA70</accession>
<keyword evidence="1" id="KW-0472">Membrane</keyword>
<organism evidence="3 4">
    <name type="scientific">Strongyloides venezuelensis</name>
    <name type="common">Threadworm</name>
    <dbReference type="NCBI Taxonomy" id="75913"/>
    <lineage>
        <taxon>Eukaryota</taxon>
        <taxon>Metazoa</taxon>
        <taxon>Ecdysozoa</taxon>
        <taxon>Nematoda</taxon>
        <taxon>Chromadorea</taxon>
        <taxon>Rhabditida</taxon>
        <taxon>Tylenchina</taxon>
        <taxon>Panagrolaimomorpha</taxon>
        <taxon>Strongyloidoidea</taxon>
        <taxon>Strongyloididae</taxon>
        <taxon>Strongyloides</taxon>
    </lineage>
</organism>
<protein>
    <submittedName>
        <fullName evidence="4">6-cysteine protein</fullName>
    </submittedName>
</protein>
<dbReference type="AlphaFoldDB" id="A0A0K0FA70"/>